<dbReference type="InterPro" id="IPR003115">
    <property type="entry name" value="ParB_N"/>
</dbReference>
<evidence type="ECO:0000313" key="2">
    <source>
        <dbReference type="EMBL" id="OAT24736.1"/>
    </source>
</evidence>
<accession>A0ABX2W2I0</accession>
<feature type="domain" description="ParB-like N-terminal" evidence="1">
    <location>
        <begin position="52"/>
        <end position="151"/>
    </location>
</feature>
<dbReference type="PANTHER" id="PTHR30083">
    <property type="entry name" value="TRANSCRIPTIONAL REGULATOR-RELATED"/>
    <property type="match status" value="1"/>
</dbReference>
<name>A0ABX2W2I0_9ENTR</name>
<dbReference type="Proteomes" id="UP000078407">
    <property type="component" value="Unassembled WGS sequence"/>
</dbReference>
<comment type="caution">
    <text evidence="2">The sequence shown here is derived from an EMBL/GenBank/DDBJ whole genome shotgun (WGS) entry which is preliminary data.</text>
</comment>
<evidence type="ECO:0000313" key="3">
    <source>
        <dbReference type="Proteomes" id="UP000078407"/>
    </source>
</evidence>
<organism evidence="2 3">
    <name type="scientific">Buttiauxella ferragutiae ATCC 51602</name>
    <dbReference type="NCBI Taxonomy" id="1354252"/>
    <lineage>
        <taxon>Bacteria</taxon>
        <taxon>Pseudomonadati</taxon>
        <taxon>Pseudomonadota</taxon>
        <taxon>Gammaproteobacteria</taxon>
        <taxon>Enterobacterales</taxon>
        <taxon>Enterobacteriaceae</taxon>
        <taxon>Buttiauxella</taxon>
    </lineage>
</organism>
<dbReference type="EMBL" id="LXEQ01000061">
    <property type="protein sequence ID" value="OAT24736.1"/>
    <property type="molecule type" value="Genomic_DNA"/>
</dbReference>
<keyword evidence="3" id="KW-1185">Reference proteome</keyword>
<dbReference type="SUPFAM" id="SSF110849">
    <property type="entry name" value="ParB/Sulfiredoxin"/>
    <property type="match status" value="1"/>
</dbReference>
<evidence type="ECO:0000259" key="1">
    <source>
        <dbReference type="SMART" id="SM00470"/>
    </source>
</evidence>
<gene>
    <name evidence="2" type="ORF">M976_04191</name>
</gene>
<reference evidence="2 3" key="1">
    <citation type="submission" date="2016-04" db="EMBL/GenBank/DDBJ databases">
        <title>ATOL: Assembling a taxonomically balanced genome-scale reconstruction of the evolutionary history of the Enterobacteriaceae.</title>
        <authorList>
            <person name="Plunkett G.III."/>
            <person name="Neeno-Eckwall E.C."/>
            <person name="Glasner J.D."/>
            <person name="Perna N.T."/>
        </authorList>
    </citation>
    <scope>NUCLEOTIDE SEQUENCE [LARGE SCALE GENOMIC DNA]</scope>
    <source>
        <strain evidence="2 3">ATCC 51602</strain>
    </source>
</reference>
<protein>
    <submittedName>
        <fullName evidence="2">IbrB family prophage gene co-activator</fullName>
    </submittedName>
</protein>
<dbReference type="SMART" id="SM00470">
    <property type="entry name" value="ParB"/>
    <property type="match status" value="1"/>
</dbReference>
<dbReference type="Gene3D" id="3.90.1530.10">
    <property type="entry name" value="Conserved hypothetical protein from pyrococcus furiosus pfu- 392566-001, ParB domain"/>
    <property type="match status" value="1"/>
</dbReference>
<dbReference type="PANTHER" id="PTHR30083:SF1">
    <property type="entry name" value="TRANSCRIPTIONAL REGULATOR"/>
    <property type="match status" value="1"/>
</dbReference>
<sequence length="214" mass="24294">MENNMTVEEITASLRTLLTAMPEAQRITSINQVKVALHECSPFKNEPVDCVIWMKTQEIKANDYNPNNVAPAEKALLNTSLIQDGFTHPIVATCDESTDQFVIIDGFHRFEISSKAGELNKRLKGYVPVVLMPQVNNDKNRRMAATIRHNRARGRHQINAMAEIVRELSQLGWDDSKIGIELGMDTDEVLRLKQVCGLFELFSHRQFSQAWTVK</sequence>
<dbReference type="CDD" id="cd16397">
    <property type="entry name" value="IbrB_like"/>
    <property type="match status" value="1"/>
</dbReference>
<dbReference type="InterPro" id="IPR036086">
    <property type="entry name" value="ParB/Sulfiredoxin_sf"/>
</dbReference>
<proteinExistence type="predicted"/>